<dbReference type="GO" id="GO:0000176">
    <property type="term" value="C:nuclear exosome (RNase complex)"/>
    <property type="evidence" value="ECO:0007669"/>
    <property type="project" value="TreeGrafter"/>
</dbReference>
<dbReference type="GO" id="GO:0071038">
    <property type="term" value="P:TRAMP-dependent tRNA surveillance pathway"/>
    <property type="evidence" value="ECO:0007669"/>
    <property type="project" value="TreeGrafter"/>
</dbReference>
<dbReference type="Pfam" id="PF21266">
    <property type="entry name" value="S1_RRP4"/>
    <property type="match status" value="1"/>
</dbReference>
<comment type="subcellular location">
    <subcellularLocation>
        <location evidence="1">Nucleus</location>
    </subcellularLocation>
</comment>
<keyword evidence="10" id="KW-1185">Reference proteome</keyword>
<evidence type="ECO:0000256" key="5">
    <source>
        <dbReference type="ARBA" id="ARBA00022884"/>
    </source>
</evidence>
<organism evidence="10 11">
    <name type="scientific">Romanomermis culicivorax</name>
    <name type="common">Nematode worm</name>
    <dbReference type="NCBI Taxonomy" id="13658"/>
    <lineage>
        <taxon>Eukaryota</taxon>
        <taxon>Metazoa</taxon>
        <taxon>Ecdysozoa</taxon>
        <taxon>Nematoda</taxon>
        <taxon>Enoplea</taxon>
        <taxon>Dorylaimia</taxon>
        <taxon>Mermithida</taxon>
        <taxon>Mermithoidea</taxon>
        <taxon>Mermithidae</taxon>
        <taxon>Romanomermis</taxon>
    </lineage>
</organism>
<evidence type="ECO:0000256" key="6">
    <source>
        <dbReference type="ARBA" id="ARBA00023242"/>
    </source>
</evidence>
<evidence type="ECO:0000259" key="8">
    <source>
        <dbReference type="Pfam" id="PF15985"/>
    </source>
</evidence>
<dbReference type="Pfam" id="PF14382">
    <property type="entry name" value="ECR1_N"/>
    <property type="match status" value="1"/>
</dbReference>
<dbReference type="Gene3D" id="2.40.50.100">
    <property type="match status" value="1"/>
</dbReference>
<dbReference type="GO" id="GO:0000467">
    <property type="term" value="P:exonucleolytic trimming to generate mature 3'-end of 5.8S rRNA from tricistronic rRNA transcript (SSU-rRNA, 5.8S rRNA, LSU-rRNA)"/>
    <property type="evidence" value="ECO:0007669"/>
    <property type="project" value="TreeGrafter"/>
</dbReference>
<protein>
    <submittedName>
        <fullName evidence="11">Ribosomal RNA-processing protein 4</fullName>
    </submittedName>
</protein>
<keyword evidence="4" id="KW-0271">Exosome</keyword>
<evidence type="ECO:0000256" key="4">
    <source>
        <dbReference type="ARBA" id="ARBA00022835"/>
    </source>
</evidence>
<accession>A0A915IXD4</accession>
<dbReference type="InterPro" id="IPR004088">
    <property type="entry name" value="KH_dom_type_1"/>
</dbReference>
<dbReference type="InterPro" id="IPR012340">
    <property type="entry name" value="NA-bd_OB-fold"/>
</dbReference>
<dbReference type="SUPFAM" id="SSF50249">
    <property type="entry name" value="Nucleic acid-binding proteins"/>
    <property type="match status" value="1"/>
</dbReference>
<feature type="domain" description="Exosome complex component N-terminal" evidence="7">
    <location>
        <begin position="27"/>
        <end position="64"/>
    </location>
</feature>
<dbReference type="WBParaSite" id="nRc.2.0.1.t18860-RA">
    <property type="protein sequence ID" value="nRc.2.0.1.t18860-RA"/>
    <property type="gene ID" value="nRc.2.0.1.g18860"/>
</dbReference>
<dbReference type="Gene3D" id="2.40.50.140">
    <property type="entry name" value="Nucleic acid-binding proteins"/>
    <property type="match status" value="1"/>
</dbReference>
<dbReference type="AlphaFoldDB" id="A0A915IXD4"/>
<dbReference type="InterPro" id="IPR048565">
    <property type="entry name" value="S1_RRP4"/>
</dbReference>
<keyword evidence="5" id="KW-0694">RNA-binding</keyword>
<dbReference type="Proteomes" id="UP000887565">
    <property type="component" value="Unplaced"/>
</dbReference>
<evidence type="ECO:0000259" key="7">
    <source>
        <dbReference type="Pfam" id="PF14382"/>
    </source>
</evidence>
<dbReference type="PANTHER" id="PTHR21321:SF4">
    <property type="entry name" value="EXOSOME COMPLEX COMPONENT RRP4"/>
    <property type="match status" value="1"/>
</dbReference>
<sequence>MSIEIYLAHEAKNASKVKVPKGNLQHLVTPGQTVTDNTGFMRGHGTYADNGILVASVAGVVHRVNKLLRVNPVKSRYNGEVGDVVIGRITEVQYKRWKVDTNARLDSVLLISSVNLPGGELRRKSEEDELMMRQYLQDGDLISAEVQTVFQDGSLSLHTRSLKYGKLSQGTFVKVPPSLVKRCKNHFHNLPCQASVILGCNGYIWIAPYLNDDETNTGGFVQNLNPVPKEDREIVVRLRNCILLLAQYCIMIFDTTILYAYDASLSYEVSR</sequence>
<dbReference type="Pfam" id="PF15985">
    <property type="entry name" value="KH_6"/>
    <property type="match status" value="1"/>
</dbReference>
<dbReference type="PANTHER" id="PTHR21321">
    <property type="entry name" value="PNAS-3 RELATED"/>
    <property type="match status" value="1"/>
</dbReference>
<dbReference type="GO" id="GO:0000177">
    <property type="term" value="C:cytoplasmic exosome (RNase complex)"/>
    <property type="evidence" value="ECO:0007669"/>
    <property type="project" value="TreeGrafter"/>
</dbReference>
<keyword evidence="6" id="KW-0539">Nucleus</keyword>
<dbReference type="InterPro" id="IPR026699">
    <property type="entry name" value="Exosome_RNA_bind1/RRP40/RRP4"/>
</dbReference>
<evidence type="ECO:0000256" key="2">
    <source>
        <dbReference type="ARBA" id="ARBA00009155"/>
    </source>
</evidence>
<comment type="similarity">
    <text evidence="2">Belongs to the RRP4 family.</text>
</comment>
<evidence type="ECO:0000256" key="3">
    <source>
        <dbReference type="ARBA" id="ARBA00022552"/>
    </source>
</evidence>
<evidence type="ECO:0000256" key="1">
    <source>
        <dbReference type="ARBA" id="ARBA00004123"/>
    </source>
</evidence>
<dbReference type="GO" id="GO:0071051">
    <property type="term" value="P:poly(A)-dependent snoRNA 3'-end processing"/>
    <property type="evidence" value="ECO:0007669"/>
    <property type="project" value="TreeGrafter"/>
</dbReference>
<dbReference type="GO" id="GO:0071034">
    <property type="term" value="P:CUT catabolic process"/>
    <property type="evidence" value="ECO:0007669"/>
    <property type="project" value="TreeGrafter"/>
</dbReference>
<evidence type="ECO:0000259" key="9">
    <source>
        <dbReference type="Pfam" id="PF21266"/>
    </source>
</evidence>
<dbReference type="FunFam" id="2.40.50.140:FF:000038">
    <property type="entry name" value="Exosome complex component RRP4"/>
    <property type="match status" value="1"/>
</dbReference>
<dbReference type="GO" id="GO:0034475">
    <property type="term" value="P:U4 snRNA 3'-end processing"/>
    <property type="evidence" value="ECO:0007669"/>
    <property type="project" value="TreeGrafter"/>
</dbReference>
<dbReference type="GO" id="GO:0071035">
    <property type="term" value="P:nuclear polyadenylation-dependent rRNA catabolic process"/>
    <property type="evidence" value="ECO:0007669"/>
    <property type="project" value="TreeGrafter"/>
</dbReference>
<dbReference type="OMA" id="GPYIPEV"/>
<evidence type="ECO:0000313" key="11">
    <source>
        <dbReference type="WBParaSite" id="nRc.2.0.1.t18860-RA"/>
    </source>
</evidence>
<proteinExistence type="inferred from homology"/>
<dbReference type="GO" id="GO:0003723">
    <property type="term" value="F:RNA binding"/>
    <property type="evidence" value="ECO:0007669"/>
    <property type="project" value="UniProtKB-KW"/>
</dbReference>
<keyword evidence="3" id="KW-0698">rRNA processing</keyword>
<dbReference type="SUPFAM" id="SSF54791">
    <property type="entry name" value="Eukaryotic type KH-domain (KH-domain type I)"/>
    <property type="match status" value="1"/>
</dbReference>
<feature type="domain" description="RRP4 S1" evidence="9">
    <location>
        <begin position="76"/>
        <end position="147"/>
    </location>
</feature>
<dbReference type="CDD" id="cd22525">
    <property type="entry name" value="KH-I_Rrp4_eukar"/>
    <property type="match status" value="1"/>
</dbReference>
<feature type="domain" description="K Homology" evidence="8">
    <location>
        <begin position="170"/>
        <end position="207"/>
    </location>
</feature>
<reference evidence="11" key="1">
    <citation type="submission" date="2022-11" db="UniProtKB">
        <authorList>
            <consortium name="WormBaseParasite"/>
        </authorList>
    </citation>
    <scope>IDENTIFICATION</scope>
</reference>
<evidence type="ECO:0000313" key="10">
    <source>
        <dbReference type="Proteomes" id="UP000887565"/>
    </source>
</evidence>
<dbReference type="InterPro" id="IPR025721">
    <property type="entry name" value="Exosome_cplx_N_dom"/>
</dbReference>
<dbReference type="CDD" id="cd05789">
    <property type="entry name" value="S1_Rrp4"/>
    <property type="match status" value="1"/>
</dbReference>
<dbReference type="InterPro" id="IPR036612">
    <property type="entry name" value="KH_dom_type_1_sf"/>
</dbReference>
<name>A0A915IXD4_ROMCU</name>
<dbReference type="SUPFAM" id="SSF110324">
    <property type="entry name" value="Ribosomal L27 protein-like"/>
    <property type="match status" value="1"/>
</dbReference>